<dbReference type="AlphaFoldDB" id="A0A8S0XJK1"/>
<evidence type="ECO:0000313" key="1">
    <source>
        <dbReference type="EMBL" id="CAA9891418.1"/>
    </source>
</evidence>
<keyword evidence="2" id="KW-1185">Reference proteome</keyword>
<dbReference type="Proteomes" id="UP000494216">
    <property type="component" value="Unassembled WGS sequence"/>
</dbReference>
<reference evidence="1 2" key="1">
    <citation type="submission" date="2020-02" db="EMBL/GenBank/DDBJ databases">
        <authorList>
            <person name="Hogendoorn C."/>
        </authorList>
    </citation>
    <scope>NUCLEOTIDE SEQUENCE [LARGE SCALE GENOMIC DNA]</scope>
    <source>
        <strain evidence="1">METHB21</strain>
    </source>
</reference>
<sequence>MIYESEYAAYQQLKLQALQGDLNAGIRQADEGQLVDSETAFNALI</sequence>
<evidence type="ECO:0000313" key="2">
    <source>
        <dbReference type="Proteomes" id="UP000494216"/>
    </source>
</evidence>
<name>A0A8S0XJK1_9GAMM</name>
<proteinExistence type="predicted"/>
<accession>A0A8S0XJK1</accession>
<dbReference type="EMBL" id="CADCXN010000069">
    <property type="protein sequence ID" value="CAA9891418.1"/>
    <property type="molecule type" value="Genomic_DNA"/>
</dbReference>
<protein>
    <submittedName>
        <fullName evidence="1">Antitoxin</fullName>
    </submittedName>
</protein>
<gene>
    <name evidence="1" type="ORF">METHB2_40118</name>
</gene>
<organism evidence="1 2">
    <name type="scientific">Candidatus Methylobacter favarea</name>
    <dbReference type="NCBI Taxonomy" id="2707345"/>
    <lineage>
        <taxon>Bacteria</taxon>
        <taxon>Pseudomonadati</taxon>
        <taxon>Pseudomonadota</taxon>
        <taxon>Gammaproteobacteria</taxon>
        <taxon>Methylococcales</taxon>
        <taxon>Methylococcaceae</taxon>
        <taxon>Methylobacter</taxon>
    </lineage>
</organism>
<comment type="caution">
    <text evidence="1">The sequence shown here is derived from an EMBL/GenBank/DDBJ whole genome shotgun (WGS) entry which is preliminary data.</text>
</comment>